<gene>
    <name evidence="2" type="ORF">ACFQWB_13150</name>
</gene>
<evidence type="ECO:0000313" key="2">
    <source>
        <dbReference type="EMBL" id="MFC7750867.1"/>
    </source>
</evidence>
<evidence type="ECO:0000313" key="3">
    <source>
        <dbReference type="Proteomes" id="UP001596528"/>
    </source>
</evidence>
<name>A0ABW2V3Z5_9BACL</name>
<evidence type="ECO:0000256" key="1">
    <source>
        <dbReference type="SAM" id="SignalP"/>
    </source>
</evidence>
<keyword evidence="1" id="KW-0732">Signal</keyword>
<accession>A0ABW2V3Z5</accession>
<proteinExistence type="predicted"/>
<feature type="chain" id="PRO_5046007617" description="Sporulation lipoprotein YhcN/YlaJ (Spore_YhcN_YlaJ)" evidence="1">
    <location>
        <begin position="26"/>
        <end position="133"/>
    </location>
</feature>
<comment type="caution">
    <text evidence="2">The sequence shown here is derived from an EMBL/GenBank/DDBJ whole genome shotgun (WGS) entry which is preliminary data.</text>
</comment>
<protein>
    <recommendedName>
        <fullName evidence="4">Sporulation lipoprotein YhcN/YlaJ (Spore_YhcN_YlaJ)</fullName>
    </recommendedName>
</protein>
<dbReference type="Proteomes" id="UP001596528">
    <property type="component" value="Unassembled WGS sequence"/>
</dbReference>
<dbReference type="EMBL" id="JBHTGQ010000030">
    <property type="protein sequence ID" value="MFC7750867.1"/>
    <property type="molecule type" value="Genomic_DNA"/>
</dbReference>
<evidence type="ECO:0008006" key="4">
    <source>
        <dbReference type="Google" id="ProtNLM"/>
    </source>
</evidence>
<dbReference type="RefSeq" id="WP_138790680.1">
    <property type="nucleotide sequence ID" value="NZ_JBHTGQ010000030.1"/>
</dbReference>
<keyword evidence="3" id="KW-1185">Reference proteome</keyword>
<sequence>MSSTRLIRMFAAGAIAALLAVNVSACGNGAGKTRSYGNDGYNGLQNSFPSLQVGTNNRGNQGYDEDSARMSRIVKGVSGVKSARLILNGPTVHVNLKADPSVPDEQLESVRLQVLRQLEYQIPRYVYDVEIKK</sequence>
<feature type="signal peptide" evidence="1">
    <location>
        <begin position="1"/>
        <end position="25"/>
    </location>
</feature>
<reference evidence="3" key="1">
    <citation type="journal article" date="2019" name="Int. J. Syst. Evol. Microbiol.">
        <title>The Global Catalogue of Microorganisms (GCM) 10K type strain sequencing project: providing services to taxonomists for standard genome sequencing and annotation.</title>
        <authorList>
            <consortium name="The Broad Institute Genomics Platform"/>
            <consortium name="The Broad Institute Genome Sequencing Center for Infectious Disease"/>
            <person name="Wu L."/>
            <person name="Ma J."/>
        </authorList>
    </citation>
    <scope>NUCLEOTIDE SEQUENCE [LARGE SCALE GENOMIC DNA]</scope>
    <source>
        <strain evidence="3">JCM 18657</strain>
    </source>
</reference>
<organism evidence="2 3">
    <name type="scientific">Paenibacillus thermoaerophilus</name>
    <dbReference type="NCBI Taxonomy" id="1215385"/>
    <lineage>
        <taxon>Bacteria</taxon>
        <taxon>Bacillati</taxon>
        <taxon>Bacillota</taxon>
        <taxon>Bacilli</taxon>
        <taxon>Bacillales</taxon>
        <taxon>Paenibacillaceae</taxon>
        <taxon>Paenibacillus</taxon>
    </lineage>
</organism>